<reference evidence="1 2" key="1">
    <citation type="submission" date="2016-02" db="EMBL/GenBank/DDBJ databases">
        <title>Genome analysis of coral dinoflagellate symbionts highlights evolutionary adaptations to a symbiotic lifestyle.</title>
        <authorList>
            <person name="Aranda M."/>
            <person name="Li Y."/>
            <person name="Liew Y.J."/>
            <person name="Baumgarten S."/>
            <person name="Simakov O."/>
            <person name="Wilson M."/>
            <person name="Piel J."/>
            <person name="Ashoor H."/>
            <person name="Bougouffa S."/>
            <person name="Bajic V.B."/>
            <person name="Ryu T."/>
            <person name="Ravasi T."/>
            <person name="Bayer T."/>
            <person name="Micklem G."/>
            <person name="Kim H."/>
            <person name="Bhak J."/>
            <person name="Lajeunesse T.C."/>
            <person name="Voolstra C.R."/>
        </authorList>
    </citation>
    <scope>NUCLEOTIDE SEQUENCE [LARGE SCALE GENOMIC DNA]</scope>
    <source>
        <strain evidence="1 2">CCMP2467</strain>
    </source>
</reference>
<dbReference type="AlphaFoldDB" id="A0A1Q9EBA1"/>
<protein>
    <submittedName>
        <fullName evidence="1">Uncharacterized protein</fullName>
    </submittedName>
</protein>
<dbReference type="Proteomes" id="UP000186817">
    <property type="component" value="Unassembled WGS sequence"/>
</dbReference>
<dbReference type="Gene3D" id="3.30.420.10">
    <property type="entry name" value="Ribonuclease H-like superfamily/Ribonuclease H"/>
    <property type="match status" value="1"/>
</dbReference>
<organism evidence="1 2">
    <name type="scientific">Symbiodinium microadriaticum</name>
    <name type="common">Dinoflagellate</name>
    <name type="synonym">Zooxanthella microadriatica</name>
    <dbReference type="NCBI Taxonomy" id="2951"/>
    <lineage>
        <taxon>Eukaryota</taxon>
        <taxon>Sar</taxon>
        <taxon>Alveolata</taxon>
        <taxon>Dinophyceae</taxon>
        <taxon>Suessiales</taxon>
        <taxon>Symbiodiniaceae</taxon>
        <taxon>Symbiodinium</taxon>
    </lineage>
</organism>
<keyword evidence="2" id="KW-1185">Reference proteome</keyword>
<accession>A0A1Q9EBA1</accession>
<dbReference type="EMBL" id="LSRX01000202">
    <property type="protein sequence ID" value="OLQ04710.1"/>
    <property type="molecule type" value="Genomic_DNA"/>
</dbReference>
<gene>
    <name evidence="1" type="ORF">AK812_SmicGene12180</name>
</gene>
<dbReference type="OrthoDB" id="408004at2759"/>
<evidence type="ECO:0000313" key="2">
    <source>
        <dbReference type="Proteomes" id="UP000186817"/>
    </source>
</evidence>
<dbReference type="Gene3D" id="3.40.50.150">
    <property type="entry name" value="Vaccinia Virus protein VP39"/>
    <property type="match status" value="1"/>
</dbReference>
<dbReference type="InterPro" id="IPR029063">
    <property type="entry name" value="SAM-dependent_MTases_sf"/>
</dbReference>
<name>A0A1Q9EBA1_SYMMI</name>
<proteinExistence type="predicted"/>
<dbReference type="InterPro" id="IPR012337">
    <property type="entry name" value="RNaseH-like_sf"/>
</dbReference>
<evidence type="ECO:0000313" key="1">
    <source>
        <dbReference type="EMBL" id="OLQ04710.1"/>
    </source>
</evidence>
<comment type="caution">
    <text evidence="1">The sequence shown here is derived from an EMBL/GenBank/DDBJ whole genome shotgun (WGS) entry which is preliminary data.</text>
</comment>
<dbReference type="GO" id="GO:0003676">
    <property type="term" value="F:nucleic acid binding"/>
    <property type="evidence" value="ECO:0007669"/>
    <property type="project" value="InterPro"/>
</dbReference>
<dbReference type="InterPro" id="IPR036397">
    <property type="entry name" value="RNaseH_sf"/>
</dbReference>
<dbReference type="SUPFAM" id="SSF53098">
    <property type="entry name" value="Ribonuclease H-like"/>
    <property type="match status" value="1"/>
</dbReference>
<sequence>MESFLEKMAATACTIQNKVDFICTRGWIACYDIASMPQDDEFNVVVQVASMDTTHHGTVNVVHLKLPNEFGEANEVREPRVTGETVRFDATPYQGHVRKGQVFMLVGAKMMREVGGDPCLRFPEIQEMRATIQLPTQTDSIASMVDLFTGGLSNFATAARLLPMEVAMQVDQDGLAISNILLNNNDATLFSGTGDQTTFSLFWGDVLDLRWIQGLIGKNVEIVSASPPADPYVGNNEGLREGKKAMGWLQLFMVLRFLQRRAFILQTVPRVAHHEDLKTLLEIFKWCGYRTFFKGKTKGMVGLMQNMLHDLGWELGMDGTCKTPDGWSFTLWEVTTAQYSKRIQHSWENKLLCQLQQKLYLQDLQSFSVARSVYPKHKDLAMEGFINKMRLGGLFPNKRKKKISEEHESCCDYCGEEDTMLHRAFYCPATEHLRQGEIWENVRTLPNCQLFGSLFPQLPLADEYSMMLRDLKHDEVYAMDDKEELCFFTDGSALDNEQTEVRLCSWAVTHAVDTGPRNRLVALGLLPGEQQSVFRAELYAVNAAISVAARVRIFCDNAAVVKDVLKLISHGYSHGHWISHPDRDLIHTTAKLLATK</sequence>